<feature type="active site" description="Proton acceptor" evidence="4">
    <location>
        <position position="359"/>
    </location>
</feature>
<dbReference type="PANTHER" id="PTHR18919:SF151">
    <property type="entry name" value="BLR2427 PROTEIN"/>
    <property type="match status" value="1"/>
</dbReference>
<dbReference type="PANTHER" id="PTHR18919">
    <property type="entry name" value="ACETYL-COA C-ACYLTRANSFERASE"/>
    <property type="match status" value="1"/>
</dbReference>
<dbReference type="Gene3D" id="3.40.47.10">
    <property type="match status" value="1"/>
</dbReference>
<keyword evidence="2 5" id="KW-0808">Transferase</keyword>
<organism evidence="8 9">
    <name type="scientific">Crystallibacter crystallopoietes</name>
    <dbReference type="NCBI Taxonomy" id="37928"/>
    <lineage>
        <taxon>Bacteria</taxon>
        <taxon>Bacillati</taxon>
        <taxon>Actinomycetota</taxon>
        <taxon>Actinomycetes</taxon>
        <taxon>Micrococcales</taxon>
        <taxon>Micrococcaceae</taxon>
        <taxon>Crystallibacter</taxon>
    </lineage>
</organism>
<dbReference type="InterPro" id="IPR016039">
    <property type="entry name" value="Thiolase-like"/>
</dbReference>
<dbReference type="InterPro" id="IPR020615">
    <property type="entry name" value="Thiolase_acyl_enz_int_AS"/>
</dbReference>
<dbReference type="InterPro" id="IPR020617">
    <property type="entry name" value="Thiolase_C"/>
</dbReference>
<keyword evidence="9" id="KW-1185">Reference proteome</keyword>
<evidence type="ECO:0000313" key="8">
    <source>
        <dbReference type="EMBL" id="SDQ90084.1"/>
    </source>
</evidence>
<dbReference type="InterPro" id="IPR020616">
    <property type="entry name" value="Thiolase_N"/>
</dbReference>
<accession>A0A1H1ENA7</accession>
<dbReference type="PROSITE" id="PS00099">
    <property type="entry name" value="THIOLASE_3"/>
    <property type="match status" value="1"/>
</dbReference>
<feature type="active site" description="Acyl-thioester intermediate" evidence="4">
    <location>
        <position position="89"/>
    </location>
</feature>
<dbReference type="NCBIfam" id="TIGR01930">
    <property type="entry name" value="AcCoA-C-Actrans"/>
    <property type="match status" value="1"/>
</dbReference>
<feature type="active site" description="Proton acceptor" evidence="4">
    <location>
        <position position="389"/>
    </location>
</feature>
<dbReference type="KEGG" id="acry:AC20117_02425"/>
<proteinExistence type="inferred from homology"/>
<dbReference type="Pfam" id="PF02803">
    <property type="entry name" value="Thiolase_C"/>
    <property type="match status" value="1"/>
</dbReference>
<dbReference type="InterPro" id="IPR020610">
    <property type="entry name" value="Thiolase_AS"/>
</dbReference>
<dbReference type="CDD" id="cd00751">
    <property type="entry name" value="thiolase"/>
    <property type="match status" value="1"/>
</dbReference>
<dbReference type="PROSITE" id="PS00737">
    <property type="entry name" value="THIOLASE_2"/>
    <property type="match status" value="1"/>
</dbReference>
<dbReference type="Pfam" id="PF00108">
    <property type="entry name" value="Thiolase_N"/>
    <property type="match status" value="1"/>
</dbReference>
<dbReference type="InterPro" id="IPR020613">
    <property type="entry name" value="Thiolase_CS"/>
</dbReference>
<dbReference type="FunFam" id="3.40.47.10:FF:000010">
    <property type="entry name" value="Acetyl-CoA acetyltransferase (Thiolase)"/>
    <property type="match status" value="1"/>
</dbReference>
<dbReference type="OrthoDB" id="1402717at2"/>
<evidence type="ECO:0000259" key="7">
    <source>
        <dbReference type="Pfam" id="PF02803"/>
    </source>
</evidence>
<evidence type="ECO:0000256" key="2">
    <source>
        <dbReference type="ARBA" id="ARBA00022679"/>
    </source>
</evidence>
<evidence type="ECO:0000256" key="3">
    <source>
        <dbReference type="ARBA" id="ARBA00023315"/>
    </source>
</evidence>
<reference evidence="8 9" key="1">
    <citation type="submission" date="2016-10" db="EMBL/GenBank/DDBJ databases">
        <authorList>
            <person name="de Groot N.N."/>
        </authorList>
    </citation>
    <scope>NUCLEOTIDE SEQUENCE [LARGE SCALE GENOMIC DNA]</scope>
    <source>
        <strain evidence="8 9">DSM 20117</strain>
    </source>
</reference>
<evidence type="ECO:0000256" key="1">
    <source>
        <dbReference type="ARBA" id="ARBA00010982"/>
    </source>
</evidence>
<dbReference type="PROSITE" id="PS00098">
    <property type="entry name" value="THIOLASE_1"/>
    <property type="match status" value="1"/>
</dbReference>
<dbReference type="STRING" id="37928.SAMN04489742_3010"/>
<dbReference type="AlphaFoldDB" id="A0A1H1ENA7"/>
<evidence type="ECO:0000256" key="5">
    <source>
        <dbReference type="RuleBase" id="RU003557"/>
    </source>
</evidence>
<dbReference type="RefSeq" id="WP_074701138.1">
    <property type="nucleotide sequence ID" value="NZ_CP018863.1"/>
</dbReference>
<dbReference type="SUPFAM" id="SSF53901">
    <property type="entry name" value="Thiolase-like"/>
    <property type="match status" value="2"/>
</dbReference>
<comment type="similarity">
    <text evidence="1 5">Belongs to the thiolase-like superfamily. Thiolase family.</text>
</comment>
<dbReference type="Proteomes" id="UP000181917">
    <property type="component" value="Unassembled WGS sequence"/>
</dbReference>
<dbReference type="EMBL" id="FNKH01000002">
    <property type="protein sequence ID" value="SDQ90084.1"/>
    <property type="molecule type" value="Genomic_DNA"/>
</dbReference>
<name>A0A1H1ENA7_9MICC</name>
<dbReference type="PIRSF" id="PIRSF000429">
    <property type="entry name" value="Ac-CoA_Ac_transf"/>
    <property type="match status" value="1"/>
</dbReference>
<evidence type="ECO:0000259" key="6">
    <source>
        <dbReference type="Pfam" id="PF00108"/>
    </source>
</evidence>
<sequence length="403" mass="41876">MAEAFLIGGARTPVGRYGGALSAVRPDDLAALVVKEAVHRAGVDPDAVDEVIFGNANGAGEENRNVARMAWLLAGYGDHVPGITVNRLCASGLSAIIMASHMIKAGAADIVVAGGVESMSRAPWVQEKPMKAFAKPGEQFDTSIGWRFVNERFAKGDLSRDGKMTYSMPETAEEVADVYGISREDADAFAVQSHERAIAAIEGGRLKDEIVPVTVKSRKGTSVVDTDEGPRPGTSLEVLAGLKPIIKPGGVVTAGNSSSLNDGSSAIIVASEAAVKKFGLTPRARIVEGASAGVAPEIMGVGPVPATRKVLDKAGWSVEDLGAVELNEAFATQSLAVLRDLKIDQSIVNNDGGAIALGHPLGSSGSRLVVTLLGRMERENAQRGLATMCVGVGQGTSMIIERV</sequence>
<gene>
    <name evidence="8" type="ORF">SAMN04489742_3010</name>
</gene>
<protein>
    <submittedName>
        <fullName evidence="8">Acetyl-CoA C-acetyltransferase</fullName>
    </submittedName>
</protein>
<dbReference type="InterPro" id="IPR002155">
    <property type="entry name" value="Thiolase"/>
</dbReference>
<dbReference type="GO" id="GO:0003988">
    <property type="term" value="F:acetyl-CoA C-acyltransferase activity"/>
    <property type="evidence" value="ECO:0007669"/>
    <property type="project" value="UniProtKB-ARBA"/>
</dbReference>
<feature type="domain" description="Thiolase C-terminal" evidence="7">
    <location>
        <begin position="281"/>
        <end position="402"/>
    </location>
</feature>
<feature type="domain" description="Thiolase N-terminal" evidence="6">
    <location>
        <begin position="6"/>
        <end position="272"/>
    </location>
</feature>
<keyword evidence="3 5" id="KW-0012">Acyltransferase</keyword>
<evidence type="ECO:0000256" key="4">
    <source>
        <dbReference type="PIRSR" id="PIRSR000429-1"/>
    </source>
</evidence>
<evidence type="ECO:0000313" key="9">
    <source>
        <dbReference type="Proteomes" id="UP000181917"/>
    </source>
</evidence>